<dbReference type="SUPFAM" id="SSF56219">
    <property type="entry name" value="DNase I-like"/>
    <property type="match status" value="1"/>
</dbReference>
<dbReference type="InterPro" id="IPR036691">
    <property type="entry name" value="Endo/exonu/phosph_ase_sf"/>
</dbReference>
<evidence type="ECO:0000313" key="3">
    <source>
        <dbReference type="Proteomes" id="UP001198163"/>
    </source>
</evidence>
<dbReference type="RefSeq" id="WP_230753781.1">
    <property type="nucleotide sequence ID" value="NZ_JAINWA010000001.1"/>
</dbReference>
<proteinExistence type="predicted"/>
<reference evidence="2" key="1">
    <citation type="submission" date="2021-08" db="EMBL/GenBank/DDBJ databases">
        <title>Comparative analyses of Brucepasteria parasyntrophica and Teretinema zuelzerae.</title>
        <authorList>
            <person name="Song Y."/>
            <person name="Brune A."/>
        </authorList>
    </citation>
    <scope>NUCLEOTIDE SEQUENCE</scope>
    <source>
        <strain evidence="2">DSM 1903</strain>
    </source>
</reference>
<feature type="domain" description="Endonuclease/exonuclease/phosphatase" evidence="1">
    <location>
        <begin position="45"/>
        <end position="270"/>
    </location>
</feature>
<dbReference type="InterPro" id="IPR005135">
    <property type="entry name" value="Endo/exonuclease/phosphatase"/>
</dbReference>
<sequence>MTEDAHIGFFNAENFSLLLDRSYTREELENLDEDVYQGMNPSIYNPNKNRSKIAAIAEMILEQDFDFLGLCEIGGMETLEAFNRIYLEGRYDCFLYEENSTRGIFVGALVKKGRFPGTRAVNVKEDFSRNLLKIELKTRGGTLKIFVVHLKSQHGDDRGLERRLEEVEKLARLVRERKCVVMGDFNGILIRGLHQFEYEKFLELPLCDVLAAAGVPANQRHTHYYFGSGKNFAQLDYIFCTHDIDILDAGVLEDGIPQNRDERFRLPSDHLCIRAVVRVGAPR</sequence>
<name>A0AAE3EH08_9SPIR</name>
<dbReference type="GO" id="GO:0003824">
    <property type="term" value="F:catalytic activity"/>
    <property type="evidence" value="ECO:0007669"/>
    <property type="project" value="InterPro"/>
</dbReference>
<comment type="caution">
    <text evidence="2">The sequence shown here is derived from an EMBL/GenBank/DDBJ whole genome shotgun (WGS) entry which is preliminary data.</text>
</comment>
<gene>
    <name evidence="2" type="ORF">K7J14_04790</name>
</gene>
<dbReference type="Pfam" id="PF03372">
    <property type="entry name" value="Exo_endo_phos"/>
    <property type="match status" value="1"/>
</dbReference>
<protein>
    <recommendedName>
        <fullName evidence="1">Endonuclease/exonuclease/phosphatase domain-containing protein</fullName>
    </recommendedName>
</protein>
<evidence type="ECO:0000313" key="2">
    <source>
        <dbReference type="EMBL" id="MCD1654015.1"/>
    </source>
</evidence>
<dbReference type="EMBL" id="JAINWA010000001">
    <property type="protein sequence ID" value="MCD1654015.1"/>
    <property type="molecule type" value="Genomic_DNA"/>
</dbReference>
<evidence type="ECO:0000259" key="1">
    <source>
        <dbReference type="Pfam" id="PF03372"/>
    </source>
</evidence>
<dbReference type="Gene3D" id="3.60.10.10">
    <property type="entry name" value="Endonuclease/exonuclease/phosphatase"/>
    <property type="match status" value="1"/>
</dbReference>
<keyword evidence="3" id="KW-1185">Reference proteome</keyword>
<dbReference type="AlphaFoldDB" id="A0AAE3EH08"/>
<organism evidence="2 3">
    <name type="scientific">Teretinema zuelzerae</name>
    <dbReference type="NCBI Taxonomy" id="156"/>
    <lineage>
        <taxon>Bacteria</taxon>
        <taxon>Pseudomonadati</taxon>
        <taxon>Spirochaetota</taxon>
        <taxon>Spirochaetia</taxon>
        <taxon>Spirochaetales</taxon>
        <taxon>Treponemataceae</taxon>
        <taxon>Teretinema</taxon>
    </lineage>
</organism>
<dbReference type="Proteomes" id="UP001198163">
    <property type="component" value="Unassembled WGS sequence"/>
</dbReference>
<accession>A0AAE3EH08</accession>